<dbReference type="RefSeq" id="WP_098038119.1">
    <property type="nucleotide sequence ID" value="NZ_CWGJ01000011.1"/>
</dbReference>
<gene>
    <name evidence="8" type="ORF">ELAC_0926</name>
</gene>
<evidence type="ECO:0000313" key="8">
    <source>
        <dbReference type="EMBL" id="CRX38275.1"/>
    </source>
</evidence>
<name>A0A0H5E4V5_9BACT</name>
<dbReference type="AlphaFoldDB" id="A0A0H5E4V5"/>
<comment type="subcellular location">
    <subcellularLocation>
        <location evidence="1">Cell membrane</location>
        <topology evidence="1">Multi-pass membrane protein</topology>
    </subcellularLocation>
</comment>
<organism evidence="8 9">
    <name type="scientific">Estrella lausannensis</name>
    <dbReference type="NCBI Taxonomy" id="483423"/>
    <lineage>
        <taxon>Bacteria</taxon>
        <taxon>Pseudomonadati</taxon>
        <taxon>Chlamydiota</taxon>
        <taxon>Chlamydiia</taxon>
        <taxon>Parachlamydiales</taxon>
        <taxon>Candidatus Criblamydiaceae</taxon>
        <taxon>Estrella</taxon>
    </lineage>
</organism>
<dbReference type="GO" id="GO:0022857">
    <property type="term" value="F:transmembrane transporter activity"/>
    <property type="evidence" value="ECO:0007669"/>
    <property type="project" value="InterPro"/>
</dbReference>
<feature type="transmembrane region" description="Helical" evidence="6">
    <location>
        <begin position="201"/>
        <end position="231"/>
    </location>
</feature>
<feature type="transmembrane region" description="Helical" evidence="6">
    <location>
        <begin position="70"/>
        <end position="89"/>
    </location>
</feature>
<evidence type="ECO:0000256" key="2">
    <source>
        <dbReference type="ARBA" id="ARBA00022475"/>
    </source>
</evidence>
<dbReference type="EMBL" id="CWGJ01000011">
    <property type="protein sequence ID" value="CRX38275.1"/>
    <property type="molecule type" value="Genomic_DNA"/>
</dbReference>
<evidence type="ECO:0000256" key="6">
    <source>
        <dbReference type="SAM" id="Phobius"/>
    </source>
</evidence>
<evidence type="ECO:0000313" key="9">
    <source>
        <dbReference type="Proteomes" id="UP000220251"/>
    </source>
</evidence>
<proteinExistence type="predicted"/>
<evidence type="ECO:0000256" key="1">
    <source>
        <dbReference type="ARBA" id="ARBA00004651"/>
    </source>
</evidence>
<evidence type="ECO:0000256" key="4">
    <source>
        <dbReference type="ARBA" id="ARBA00022989"/>
    </source>
</evidence>
<dbReference type="PANTHER" id="PTHR43124">
    <property type="entry name" value="PURINE EFFLUX PUMP PBUE"/>
    <property type="match status" value="1"/>
</dbReference>
<keyword evidence="4 6" id="KW-1133">Transmembrane helix</keyword>
<dbReference type="PROSITE" id="PS50850">
    <property type="entry name" value="MFS"/>
    <property type="match status" value="1"/>
</dbReference>
<dbReference type="Gene3D" id="1.20.1720.10">
    <property type="entry name" value="Multidrug resistance protein D"/>
    <property type="match status" value="1"/>
</dbReference>
<keyword evidence="2" id="KW-1003">Cell membrane</keyword>
<dbReference type="Proteomes" id="UP000220251">
    <property type="component" value="Unassembled WGS sequence"/>
</dbReference>
<feature type="transmembrane region" description="Helical" evidence="6">
    <location>
        <begin position="335"/>
        <end position="355"/>
    </location>
</feature>
<evidence type="ECO:0000256" key="5">
    <source>
        <dbReference type="ARBA" id="ARBA00023136"/>
    </source>
</evidence>
<protein>
    <submittedName>
        <fullName evidence="8">Major facilitator family transporter</fullName>
    </submittedName>
</protein>
<keyword evidence="9" id="KW-1185">Reference proteome</keyword>
<feature type="domain" description="Major facilitator superfamily (MFS) profile" evidence="7">
    <location>
        <begin position="4"/>
        <end position="384"/>
    </location>
</feature>
<sequence length="390" mass="40891">MWNQIIFLSVVASIGVISASICAPALPSIAEYFVADLSTVQFAISLFLAGNAIGQMVSGPLSDFFGKRSVMLSGLVVFVLASLLCSFADSMGMLLLGRFFQGMGTAAGPVLARAIATSQFSAHKSAEVMSYGAFGVGLASMLAIIFSGQITMVSWRGNFILAASLGLLLIFWAIPSLKSVNTPSAERRSFKSILSFLKDTLRSPVFLVNTIAHSITYGLMYGYITIFPFIIKDLYHENNPKLVGILSACMIGVYLIGVFGAAKIVARVGLRKLVKGAVALQLVSGVLLTLSQGSVSFFTALILFNLSIGVILPMTSAAALAPLAKTAAGTASSTLGLTYRLIGSLLTSAICLLPVGLGGFLGGSIALLSLFSLLAFKLLESSPQEVLINN</sequence>
<keyword evidence="3 6" id="KW-0812">Transmembrane</keyword>
<dbReference type="SUPFAM" id="SSF103473">
    <property type="entry name" value="MFS general substrate transporter"/>
    <property type="match status" value="1"/>
</dbReference>
<dbReference type="PANTHER" id="PTHR43124:SF3">
    <property type="entry name" value="CHLORAMPHENICOL EFFLUX PUMP RV0191"/>
    <property type="match status" value="1"/>
</dbReference>
<dbReference type="GO" id="GO:0005886">
    <property type="term" value="C:plasma membrane"/>
    <property type="evidence" value="ECO:0007669"/>
    <property type="project" value="UniProtKB-SubCell"/>
</dbReference>
<reference evidence="9" key="1">
    <citation type="submission" date="2015-06" db="EMBL/GenBank/DDBJ databases">
        <authorList>
            <person name="Bertelli C."/>
        </authorList>
    </citation>
    <scope>NUCLEOTIDE SEQUENCE [LARGE SCALE GENOMIC DNA]</scope>
    <source>
        <strain evidence="9">CRIB-30</strain>
    </source>
</reference>
<feature type="transmembrane region" description="Helical" evidence="6">
    <location>
        <begin position="159"/>
        <end position="180"/>
    </location>
</feature>
<dbReference type="Pfam" id="PF07690">
    <property type="entry name" value="MFS_1"/>
    <property type="match status" value="1"/>
</dbReference>
<feature type="transmembrane region" description="Helical" evidence="6">
    <location>
        <begin position="128"/>
        <end position="147"/>
    </location>
</feature>
<evidence type="ECO:0000256" key="3">
    <source>
        <dbReference type="ARBA" id="ARBA00022692"/>
    </source>
</evidence>
<feature type="transmembrane region" description="Helical" evidence="6">
    <location>
        <begin position="297"/>
        <end position="323"/>
    </location>
</feature>
<dbReference type="InterPro" id="IPR011701">
    <property type="entry name" value="MFS"/>
</dbReference>
<dbReference type="InterPro" id="IPR020846">
    <property type="entry name" value="MFS_dom"/>
</dbReference>
<dbReference type="OrthoDB" id="9800416at2"/>
<evidence type="ECO:0000259" key="7">
    <source>
        <dbReference type="PROSITE" id="PS50850"/>
    </source>
</evidence>
<keyword evidence="5 6" id="KW-0472">Membrane</keyword>
<feature type="transmembrane region" description="Helical" evidence="6">
    <location>
        <begin position="243"/>
        <end position="266"/>
    </location>
</feature>
<dbReference type="InterPro" id="IPR036259">
    <property type="entry name" value="MFS_trans_sf"/>
</dbReference>
<accession>A0A0H5E4V5</accession>
<dbReference type="InterPro" id="IPR050189">
    <property type="entry name" value="MFS_Efflux_Transporters"/>
</dbReference>